<evidence type="ECO:0000313" key="11">
    <source>
        <dbReference type="Proteomes" id="UP001152888"/>
    </source>
</evidence>
<dbReference type="Pfam" id="PF02949">
    <property type="entry name" value="7tm_6"/>
    <property type="match status" value="1"/>
</dbReference>
<evidence type="ECO:0000256" key="1">
    <source>
        <dbReference type="ARBA" id="ARBA00004651"/>
    </source>
</evidence>
<keyword evidence="11" id="KW-1185">Reference proteome</keyword>
<dbReference type="GO" id="GO:0004984">
    <property type="term" value="F:olfactory receptor activity"/>
    <property type="evidence" value="ECO:0007669"/>
    <property type="project" value="InterPro"/>
</dbReference>
<keyword evidence="3" id="KW-0716">Sensory transduction</keyword>
<evidence type="ECO:0000256" key="3">
    <source>
        <dbReference type="ARBA" id="ARBA00022606"/>
    </source>
</evidence>
<proteinExistence type="predicted"/>
<sequence length="123" mass="13862">MCVCMYVIVCGYFKTFVQIDAVLHLLAGMNQIYMCYAHPAQELMFEASKVRSSAYFSQWIDHPEYKKFVILIMTRGQREVTISAGGMVRIDLEMFLMASKTMVSCCMCLQALNSSTASTNPAT</sequence>
<name>A0A9P0L4Q8_ACAOB</name>
<evidence type="ECO:0000256" key="6">
    <source>
        <dbReference type="ARBA" id="ARBA00022989"/>
    </source>
</evidence>
<dbReference type="PANTHER" id="PTHR21137:SF35">
    <property type="entry name" value="ODORANT RECEPTOR 19A-RELATED"/>
    <property type="match status" value="1"/>
</dbReference>
<dbReference type="EMBL" id="CAKOFQ010007021">
    <property type="protein sequence ID" value="CAH1987572.1"/>
    <property type="molecule type" value="Genomic_DNA"/>
</dbReference>
<dbReference type="GO" id="GO:0005549">
    <property type="term" value="F:odorant binding"/>
    <property type="evidence" value="ECO:0007669"/>
    <property type="project" value="InterPro"/>
</dbReference>
<evidence type="ECO:0000256" key="9">
    <source>
        <dbReference type="ARBA" id="ARBA00023224"/>
    </source>
</evidence>
<evidence type="ECO:0000256" key="8">
    <source>
        <dbReference type="ARBA" id="ARBA00023170"/>
    </source>
</evidence>
<dbReference type="OrthoDB" id="7540137at2759"/>
<protein>
    <submittedName>
        <fullName evidence="10">Uncharacterized protein</fullName>
    </submittedName>
</protein>
<keyword evidence="5" id="KW-0552">Olfaction</keyword>
<gene>
    <name evidence="10" type="ORF">ACAOBT_LOCUS17927</name>
</gene>
<dbReference type="GO" id="GO:0007165">
    <property type="term" value="P:signal transduction"/>
    <property type="evidence" value="ECO:0007669"/>
    <property type="project" value="UniProtKB-KW"/>
</dbReference>
<keyword evidence="7" id="KW-0472">Membrane</keyword>
<comment type="subcellular location">
    <subcellularLocation>
        <location evidence="1">Cell membrane</location>
        <topology evidence="1">Multi-pass membrane protein</topology>
    </subcellularLocation>
</comment>
<dbReference type="PANTHER" id="PTHR21137">
    <property type="entry name" value="ODORANT RECEPTOR"/>
    <property type="match status" value="1"/>
</dbReference>
<keyword evidence="4" id="KW-0812">Transmembrane</keyword>
<evidence type="ECO:0000256" key="2">
    <source>
        <dbReference type="ARBA" id="ARBA00022475"/>
    </source>
</evidence>
<evidence type="ECO:0000313" key="10">
    <source>
        <dbReference type="EMBL" id="CAH1987572.1"/>
    </source>
</evidence>
<evidence type="ECO:0000256" key="7">
    <source>
        <dbReference type="ARBA" id="ARBA00023136"/>
    </source>
</evidence>
<dbReference type="InterPro" id="IPR004117">
    <property type="entry name" value="7tm6_olfct_rcpt"/>
</dbReference>
<dbReference type="GO" id="GO:0005886">
    <property type="term" value="C:plasma membrane"/>
    <property type="evidence" value="ECO:0007669"/>
    <property type="project" value="UniProtKB-SubCell"/>
</dbReference>
<dbReference type="Proteomes" id="UP001152888">
    <property type="component" value="Unassembled WGS sequence"/>
</dbReference>
<evidence type="ECO:0000256" key="5">
    <source>
        <dbReference type="ARBA" id="ARBA00022725"/>
    </source>
</evidence>
<organism evidence="10 11">
    <name type="scientific">Acanthoscelides obtectus</name>
    <name type="common">Bean weevil</name>
    <name type="synonym">Bruchus obtectus</name>
    <dbReference type="NCBI Taxonomy" id="200917"/>
    <lineage>
        <taxon>Eukaryota</taxon>
        <taxon>Metazoa</taxon>
        <taxon>Ecdysozoa</taxon>
        <taxon>Arthropoda</taxon>
        <taxon>Hexapoda</taxon>
        <taxon>Insecta</taxon>
        <taxon>Pterygota</taxon>
        <taxon>Neoptera</taxon>
        <taxon>Endopterygota</taxon>
        <taxon>Coleoptera</taxon>
        <taxon>Polyphaga</taxon>
        <taxon>Cucujiformia</taxon>
        <taxon>Chrysomeloidea</taxon>
        <taxon>Chrysomelidae</taxon>
        <taxon>Bruchinae</taxon>
        <taxon>Bruchini</taxon>
        <taxon>Acanthoscelides</taxon>
    </lineage>
</organism>
<keyword evidence="8" id="KW-0675">Receptor</keyword>
<keyword evidence="2" id="KW-1003">Cell membrane</keyword>
<dbReference type="AlphaFoldDB" id="A0A9P0L4Q8"/>
<evidence type="ECO:0000256" key="4">
    <source>
        <dbReference type="ARBA" id="ARBA00022692"/>
    </source>
</evidence>
<keyword evidence="9" id="KW-0807">Transducer</keyword>
<comment type="caution">
    <text evidence="10">The sequence shown here is derived from an EMBL/GenBank/DDBJ whole genome shotgun (WGS) entry which is preliminary data.</text>
</comment>
<keyword evidence="6" id="KW-1133">Transmembrane helix</keyword>
<reference evidence="10" key="1">
    <citation type="submission" date="2022-03" db="EMBL/GenBank/DDBJ databases">
        <authorList>
            <person name="Sayadi A."/>
        </authorList>
    </citation>
    <scope>NUCLEOTIDE SEQUENCE</scope>
</reference>
<accession>A0A9P0L4Q8</accession>